<gene>
    <name evidence="2" type="ORF">KPSA1_04295</name>
</gene>
<dbReference type="AlphaFoldDB" id="A0A2V0QJN9"/>
<evidence type="ECO:0000256" key="1">
    <source>
        <dbReference type="SAM" id="Phobius"/>
    </source>
</evidence>
<organism evidence="2 3">
    <name type="scientific">Pseudomonas syringae pv. actinidiae</name>
    <dbReference type="NCBI Taxonomy" id="103796"/>
    <lineage>
        <taxon>Bacteria</taxon>
        <taxon>Pseudomonadati</taxon>
        <taxon>Pseudomonadota</taxon>
        <taxon>Gammaproteobacteria</taxon>
        <taxon>Pseudomonadales</taxon>
        <taxon>Pseudomonadaceae</taxon>
        <taxon>Pseudomonas</taxon>
        <taxon>Pseudomonas syringae</taxon>
    </lineage>
</organism>
<reference evidence="2 3" key="1">
    <citation type="submission" date="2018-04" db="EMBL/GenBank/DDBJ databases">
        <title>Draft genome sequence of Pseudomonas syringae pv. actinidiae biovar 1 strains isolated from kiwifruit in Kagawa prefecture.</title>
        <authorList>
            <person name="Tabuchi M."/>
            <person name="Saito M."/>
            <person name="Fujiwara S."/>
            <person name="Sasa N."/>
            <person name="Akimitsu K."/>
            <person name="Gomi K."/>
            <person name="Konishi-Sugita S."/>
            <person name="Hamano K."/>
            <person name="Kataoka I."/>
        </authorList>
    </citation>
    <scope>NUCLEOTIDE SEQUENCE [LARGE SCALE GENOMIC DNA]</scope>
    <source>
        <strain evidence="2 3">MAFF212206</strain>
    </source>
</reference>
<keyword evidence="1" id="KW-0812">Transmembrane</keyword>
<feature type="transmembrane region" description="Helical" evidence="1">
    <location>
        <begin position="31"/>
        <end position="53"/>
    </location>
</feature>
<sequence length="116" mass="12994">MSVSWRKVFSLSCMDLPPLPRNTPLAPRSRWRVVTMLLSFCAALVAVTARLMSPRFSLLSATKIPAKARKPSRGNIRISSNLILKGAFLSITDLGSRRLSIKTICDLTFCINRRFL</sequence>
<evidence type="ECO:0000313" key="2">
    <source>
        <dbReference type="EMBL" id="GBH10868.1"/>
    </source>
</evidence>
<dbReference type="EMBL" id="BGJZ01000210">
    <property type="protein sequence ID" value="GBH10868.1"/>
    <property type="molecule type" value="Genomic_DNA"/>
</dbReference>
<keyword evidence="1" id="KW-1133">Transmembrane helix</keyword>
<protein>
    <submittedName>
        <fullName evidence="2">ATPase and permease component</fullName>
    </submittedName>
</protein>
<accession>A0A2V0QJN9</accession>
<evidence type="ECO:0000313" key="3">
    <source>
        <dbReference type="Proteomes" id="UP000247480"/>
    </source>
</evidence>
<name>A0A2V0QJN9_PSESF</name>
<proteinExistence type="predicted"/>
<keyword evidence="1" id="KW-0472">Membrane</keyword>
<comment type="caution">
    <text evidence="2">The sequence shown here is derived from an EMBL/GenBank/DDBJ whole genome shotgun (WGS) entry which is preliminary data.</text>
</comment>
<dbReference type="Proteomes" id="UP000247480">
    <property type="component" value="Unassembled WGS sequence"/>
</dbReference>